<dbReference type="PANTHER" id="PTHR46124:SF2">
    <property type="entry name" value="D-AMINOACYL-TRNA DEACYLASE"/>
    <property type="match status" value="1"/>
</dbReference>
<feature type="binding site" evidence="3">
    <location>
        <position position="210"/>
    </location>
    <ligand>
        <name>a divalent metal cation</name>
        <dbReference type="ChEBI" id="CHEBI:60240"/>
        <label>1</label>
    </ligand>
</feature>
<dbReference type="Proteomes" id="UP000176431">
    <property type="component" value="Unassembled WGS sequence"/>
</dbReference>
<dbReference type="GO" id="GO:0016788">
    <property type="term" value="F:hydrolase activity, acting on ester bonds"/>
    <property type="evidence" value="ECO:0007669"/>
    <property type="project" value="InterPro"/>
</dbReference>
<dbReference type="PIRSF" id="PIRSF005902">
    <property type="entry name" value="DNase_TatD"/>
    <property type="match status" value="1"/>
</dbReference>
<dbReference type="GO" id="GO:0005829">
    <property type="term" value="C:cytosol"/>
    <property type="evidence" value="ECO:0007669"/>
    <property type="project" value="TreeGrafter"/>
</dbReference>
<dbReference type="InterPro" id="IPR032466">
    <property type="entry name" value="Metal_Hydrolase"/>
</dbReference>
<feature type="binding site" evidence="3">
    <location>
        <position position="129"/>
    </location>
    <ligand>
        <name>a divalent metal cation</name>
        <dbReference type="ChEBI" id="CHEBI:60240"/>
        <label>2</label>
    </ligand>
</feature>
<feature type="binding site" evidence="3">
    <location>
        <position position="8"/>
    </location>
    <ligand>
        <name>a divalent metal cation</name>
        <dbReference type="ChEBI" id="CHEBI:60240"/>
        <label>1</label>
    </ligand>
</feature>
<dbReference type="AlphaFoldDB" id="A0A1F5B2J2"/>
<dbReference type="GO" id="GO:0004536">
    <property type="term" value="F:DNA nuclease activity"/>
    <property type="evidence" value="ECO:0007669"/>
    <property type="project" value="InterPro"/>
</dbReference>
<name>A0A1F5B2J2_9BACT</name>
<sequence length="262" mass="30339">MLFDSHSHLHFRQFDNDREEIIKKLRNFDIKTINVGTDFKESEKAIVLAKKYPDFMWASIGLHPNDNLKENFDADKYRELAKNEKVVAIGECGLDYFRSPSETEIKRQKEIFIKQIELAKELNKPMIFHCRPSVGTQDAYEDAVEILKYENLNILNGNGVAHFFSGSKETAEKFLDLGFYISFAGPITFASEYREVVKFVPIGKILLETDAPFAAPAPYRGRRNEPAYVEFVARKIAEWKRLSFEEVAQHTVENTEKLFQIK</sequence>
<comment type="caution">
    <text evidence="4">The sequence shown here is derived from an EMBL/GenBank/DDBJ whole genome shotgun (WGS) entry which is preliminary data.</text>
</comment>
<protein>
    <recommendedName>
        <fullName evidence="6">Hydrolase TatD</fullName>
    </recommendedName>
</protein>
<organism evidence="4 5">
    <name type="scientific">Candidatus Azambacteria bacterium RIFCSPHIGHO2_01_FULL_40_24</name>
    <dbReference type="NCBI Taxonomy" id="1797301"/>
    <lineage>
        <taxon>Bacteria</taxon>
        <taxon>Candidatus Azamiibacteriota</taxon>
    </lineage>
</organism>
<evidence type="ECO:0000256" key="3">
    <source>
        <dbReference type="PIRSR" id="PIRSR005902-1"/>
    </source>
</evidence>
<dbReference type="EMBL" id="MEYK01000033">
    <property type="protein sequence ID" value="OGD24764.1"/>
    <property type="molecule type" value="Genomic_DNA"/>
</dbReference>
<feature type="binding site" evidence="3">
    <location>
        <position position="91"/>
    </location>
    <ligand>
        <name>a divalent metal cation</name>
        <dbReference type="ChEBI" id="CHEBI:60240"/>
        <label>1</label>
    </ligand>
</feature>
<feature type="binding site" evidence="3">
    <location>
        <position position="162"/>
    </location>
    <ligand>
        <name>a divalent metal cation</name>
        <dbReference type="ChEBI" id="CHEBI:60240"/>
        <label>2</label>
    </ligand>
</feature>
<proteinExistence type="predicted"/>
<evidence type="ECO:0008006" key="6">
    <source>
        <dbReference type="Google" id="ProtNLM"/>
    </source>
</evidence>
<keyword evidence="2" id="KW-0378">Hydrolase</keyword>
<dbReference type="PROSITE" id="PS01091">
    <property type="entry name" value="TATD_3"/>
    <property type="match status" value="1"/>
</dbReference>
<evidence type="ECO:0000313" key="4">
    <source>
        <dbReference type="EMBL" id="OGD24764.1"/>
    </source>
</evidence>
<accession>A0A1F5B2J2</accession>
<dbReference type="GO" id="GO:0046872">
    <property type="term" value="F:metal ion binding"/>
    <property type="evidence" value="ECO:0007669"/>
    <property type="project" value="UniProtKB-KW"/>
</dbReference>
<evidence type="ECO:0000256" key="1">
    <source>
        <dbReference type="ARBA" id="ARBA00022723"/>
    </source>
</evidence>
<dbReference type="Gene3D" id="3.20.20.140">
    <property type="entry name" value="Metal-dependent hydrolases"/>
    <property type="match status" value="1"/>
</dbReference>
<dbReference type="InterPro" id="IPR018228">
    <property type="entry name" value="DNase_TatD-rel_CS"/>
</dbReference>
<feature type="binding site" evidence="3">
    <location>
        <position position="6"/>
    </location>
    <ligand>
        <name>a divalent metal cation</name>
        <dbReference type="ChEBI" id="CHEBI:60240"/>
        <label>1</label>
    </ligand>
</feature>
<dbReference type="Pfam" id="PF01026">
    <property type="entry name" value="TatD_DNase"/>
    <property type="match status" value="1"/>
</dbReference>
<gene>
    <name evidence="4" type="ORF">A2819_02035</name>
</gene>
<dbReference type="PANTHER" id="PTHR46124">
    <property type="entry name" value="D-AMINOACYL-TRNA DEACYLASE"/>
    <property type="match status" value="1"/>
</dbReference>
<dbReference type="InterPro" id="IPR001130">
    <property type="entry name" value="TatD-like"/>
</dbReference>
<evidence type="ECO:0000256" key="2">
    <source>
        <dbReference type="ARBA" id="ARBA00022801"/>
    </source>
</evidence>
<dbReference type="InterPro" id="IPR015991">
    <property type="entry name" value="TatD/YcfH-like"/>
</dbReference>
<dbReference type="CDD" id="cd01310">
    <property type="entry name" value="TatD_DNAse"/>
    <property type="match status" value="1"/>
</dbReference>
<dbReference type="SUPFAM" id="SSF51556">
    <property type="entry name" value="Metallo-dependent hydrolases"/>
    <property type="match status" value="1"/>
</dbReference>
<dbReference type="NCBIfam" id="TIGR00010">
    <property type="entry name" value="YchF/TatD family DNA exonuclease"/>
    <property type="match status" value="1"/>
</dbReference>
<dbReference type="FunFam" id="3.20.20.140:FF:000005">
    <property type="entry name" value="TatD family hydrolase"/>
    <property type="match status" value="1"/>
</dbReference>
<evidence type="ECO:0000313" key="5">
    <source>
        <dbReference type="Proteomes" id="UP000176431"/>
    </source>
</evidence>
<keyword evidence="1 3" id="KW-0479">Metal-binding</keyword>
<reference evidence="4 5" key="1">
    <citation type="journal article" date="2016" name="Nat. Commun.">
        <title>Thousands of microbial genomes shed light on interconnected biogeochemical processes in an aquifer system.</title>
        <authorList>
            <person name="Anantharaman K."/>
            <person name="Brown C.T."/>
            <person name="Hug L.A."/>
            <person name="Sharon I."/>
            <person name="Castelle C.J."/>
            <person name="Probst A.J."/>
            <person name="Thomas B.C."/>
            <person name="Singh A."/>
            <person name="Wilkins M.J."/>
            <person name="Karaoz U."/>
            <person name="Brodie E.L."/>
            <person name="Williams K.H."/>
            <person name="Hubbard S.S."/>
            <person name="Banfield J.F."/>
        </authorList>
    </citation>
    <scope>NUCLEOTIDE SEQUENCE [LARGE SCALE GENOMIC DNA]</scope>
</reference>